<dbReference type="Proteomes" id="UP000077164">
    <property type="component" value="Unassembled WGS sequence"/>
</dbReference>
<dbReference type="EMBL" id="LVJE01000008">
    <property type="protein sequence ID" value="OAB29471.1"/>
    <property type="molecule type" value="Genomic_DNA"/>
</dbReference>
<keyword evidence="4" id="KW-1185">Reference proteome</keyword>
<protein>
    <recommendedName>
        <fullName evidence="2">3-keto-alpha-glucoside-1,2-lyase/3-keto-2-hydroxy-glucal hydratase domain-containing protein</fullName>
    </recommendedName>
</protein>
<dbReference type="InterPro" id="IPR010496">
    <property type="entry name" value="AL/BT2_dom"/>
</dbReference>
<sequence length="264" mass="29514">MKSKNLKNSFLLIALFSATVAMAQHKYVTTPPEVSPMPMKPEMTEIWEPEVQVITPAKMLGNAPSDAIILFDGKNLDQWVNQKDINKPAGWKIIANDYMEVVPGSGGIQTKMQFGDCQLHLEWSAPDVVLDGGQARGNSGVFFQNRYELQILDSYNNRTYSNGQAGSIYKDHPPLVNAVKTPLEWNAYDVIYTAPRFKTDGVIDAPAKITVFLNGVLVQNNTTINGLTLYIGLHKYSSSHGDDVISLQDHDSKNQFRNIWIRKL</sequence>
<dbReference type="Gene3D" id="2.60.120.560">
    <property type="entry name" value="Exo-inulinase, domain 1"/>
    <property type="match status" value="1"/>
</dbReference>
<keyword evidence="1" id="KW-0732">Signal</keyword>
<name>A0A167YJ14_9FLAO</name>
<dbReference type="AlphaFoldDB" id="A0A167YJ14"/>
<evidence type="ECO:0000259" key="2">
    <source>
        <dbReference type="Pfam" id="PF06439"/>
    </source>
</evidence>
<evidence type="ECO:0000313" key="3">
    <source>
        <dbReference type="EMBL" id="OAB29471.1"/>
    </source>
</evidence>
<reference evidence="3 4" key="1">
    <citation type="submission" date="2016-03" db="EMBL/GenBank/DDBJ databases">
        <title>Draft genome sequence of Flavobacterium fryxellicola DSM 16209.</title>
        <authorList>
            <person name="Shin S.-K."/>
            <person name="Yi H."/>
        </authorList>
    </citation>
    <scope>NUCLEOTIDE SEQUENCE [LARGE SCALE GENOMIC DNA]</scope>
    <source>
        <strain evidence="3 4">DSM 16209</strain>
    </source>
</reference>
<dbReference type="STRING" id="249352.SAMN05444395_10695"/>
<proteinExistence type="predicted"/>
<organism evidence="3 4">
    <name type="scientific">Flavobacterium fryxellicola</name>
    <dbReference type="NCBI Taxonomy" id="249352"/>
    <lineage>
        <taxon>Bacteria</taxon>
        <taxon>Pseudomonadati</taxon>
        <taxon>Bacteroidota</taxon>
        <taxon>Flavobacteriia</taxon>
        <taxon>Flavobacteriales</taxon>
        <taxon>Flavobacteriaceae</taxon>
        <taxon>Flavobacterium</taxon>
    </lineage>
</organism>
<feature type="signal peptide" evidence="1">
    <location>
        <begin position="1"/>
        <end position="23"/>
    </location>
</feature>
<accession>A0A167YJ14</accession>
<dbReference type="Pfam" id="PF06439">
    <property type="entry name" value="3keto-disac_hyd"/>
    <property type="match status" value="1"/>
</dbReference>
<evidence type="ECO:0000256" key="1">
    <source>
        <dbReference type="SAM" id="SignalP"/>
    </source>
</evidence>
<feature type="domain" description="3-keto-alpha-glucoside-1,2-lyase/3-keto-2-hydroxy-glucal hydratase" evidence="2">
    <location>
        <begin position="67"/>
        <end position="262"/>
    </location>
</feature>
<feature type="chain" id="PRO_5007894719" description="3-keto-alpha-glucoside-1,2-lyase/3-keto-2-hydroxy-glucal hydratase domain-containing protein" evidence="1">
    <location>
        <begin position="24"/>
        <end position="264"/>
    </location>
</feature>
<dbReference type="OrthoDB" id="176168at2"/>
<comment type="caution">
    <text evidence="3">The sequence shown here is derived from an EMBL/GenBank/DDBJ whole genome shotgun (WGS) entry which is preliminary data.</text>
</comment>
<dbReference type="GO" id="GO:0016787">
    <property type="term" value="F:hydrolase activity"/>
    <property type="evidence" value="ECO:0007669"/>
    <property type="project" value="InterPro"/>
</dbReference>
<dbReference type="RefSeq" id="WP_066077459.1">
    <property type="nucleotide sequence ID" value="NZ_FRDK01000006.1"/>
</dbReference>
<evidence type="ECO:0000313" key="4">
    <source>
        <dbReference type="Proteomes" id="UP000077164"/>
    </source>
</evidence>
<gene>
    <name evidence="3" type="ORF">FBFR_04150</name>
</gene>